<feature type="non-terminal residue" evidence="10">
    <location>
        <position position="183"/>
    </location>
</feature>
<dbReference type="GO" id="GO:0005634">
    <property type="term" value="C:nucleus"/>
    <property type="evidence" value="ECO:0007669"/>
    <property type="project" value="UniProtKB-SubCell"/>
</dbReference>
<evidence type="ECO:0000256" key="2">
    <source>
        <dbReference type="ARBA" id="ARBA00022723"/>
    </source>
</evidence>
<keyword evidence="6" id="KW-0539">Nucleus</keyword>
<gene>
    <name evidence="10" type="ORF">FB45DRAFT_713419</name>
</gene>
<keyword evidence="3" id="KW-0677">Repeat</keyword>
<dbReference type="SUPFAM" id="SSF57667">
    <property type="entry name" value="beta-beta-alpha zinc fingers"/>
    <property type="match status" value="1"/>
</dbReference>
<accession>A0AAD7CKY2</accession>
<dbReference type="GO" id="GO:0008270">
    <property type="term" value="F:zinc ion binding"/>
    <property type="evidence" value="ECO:0007669"/>
    <property type="project" value="UniProtKB-KW"/>
</dbReference>
<proteinExistence type="predicted"/>
<keyword evidence="11" id="KW-1185">Reference proteome</keyword>
<feature type="region of interest" description="Disordered" evidence="8">
    <location>
        <begin position="62"/>
        <end position="159"/>
    </location>
</feature>
<organism evidence="10 11">
    <name type="scientific">Roridomyces roridus</name>
    <dbReference type="NCBI Taxonomy" id="1738132"/>
    <lineage>
        <taxon>Eukaryota</taxon>
        <taxon>Fungi</taxon>
        <taxon>Dikarya</taxon>
        <taxon>Basidiomycota</taxon>
        <taxon>Agaricomycotina</taxon>
        <taxon>Agaricomycetes</taxon>
        <taxon>Agaricomycetidae</taxon>
        <taxon>Agaricales</taxon>
        <taxon>Marasmiineae</taxon>
        <taxon>Mycenaceae</taxon>
        <taxon>Roridomyces</taxon>
    </lineage>
</organism>
<dbReference type="InterPro" id="IPR013087">
    <property type="entry name" value="Znf_C2H2_type"/>
</dbReference>
<keyword evidence="2" id="KW-0479">Metal-binding</keyword>
<feature type="domain" description="C2H2-type" evidence="9">
    <location>
        <begin position="6"/>
        <end position="33"/>
    </location>
</feature>
<evidence type="ECO:0000259" key="9">
    <source>
        <dbReference type="PROSITE" id="PS50157"/>
    </source>
</evidence>
<comment type="subcellular location">
    <subcellularLocation>
        <location evidence="1">Nucleus</location>
    </subcellularLocation>
</comment>
<dbReference type="AlphaFoldDB" id="A0AAD7CKY2"/>
<evidence type="ECO:0000256" key="7">
    <source>
        <dbReference type="PROSITE-ProRule" id="PRU00042"/>
    </source>
</evidence>
<dbReference type="EMBL" id="JARKIF010000001">
    <property type="protein sequence ID" value="KAJ7651092.1"/>
    <property type="molecule type" value="Genomic_DNA"/>
</dbReference>
<evidence type="ECO:0000313" key="11">
    <source>
        <dbReference type="Proteomes" id="UP001221142"/>
    </source>
</evidence>
<dbReference type="PANTHER" id="PTHR24394">
    <property type="entry name" value="ZINC FINGER PROTEIN"/>
    <property type="match status" value="1"/>
</dbReference>
<dbReference type="Pfam" id="PF00096">
    <property type="entry name" value="zf-C2H2"/>
    <property type="match status" value="2"/>
</dbReference>
<dbReference type="InterPro" id="IPR036236">
    <property type="entry name" value="Znf_C2H2_sf"/>
</dbReference>
<protein>
    <recommendedName>
        <fullName evidence="9">C2H2-type domain-containing protein</fullName>
    </recommendedName>
</protein>
<dbReference type="FunFam" id="3.30.160.60:FF:000110">
    <property type="entry name" value="Zinc finger protein-like"/>
    <property type="match status" value="1"/>
</dbReference>
<comment type="caution">
    <text evidence="10">The sequence shown here is derived from an EMBL/GenBank/DDBJ whole genome shotgun (WGS) entry which is preliminary data.</text>
</comment>
<reference evidence="10" key="1">
    <citation type="submission" date="2023-03" db="EMBL/GenBank/DDBJ databases">
        <title>Massive genome expansion in bonnet fungi (Mycena s.s.) driven by repeated elements and novel gene families across ecological guilds.</title>
        <authorList>
            <consortium name="Lawrence Berkeley National Laboratory"/>
            <person name="Harder C.B."/>
            <person name="Miyauchi S."/>
            <person name="Viragh M."/>
            <person name="Kuo A."/>
            <person name="Thoen E."/>
            <person name="Andreopoulos B."/>
            <person name="Lu D."/>
            <person name="Skrede I."/>
            <person name="Drula E."/>
            <person name="Henrissat B."/>
            <person name="Morin E."/>
            <person name="Kohler A."/>
            <person name="Barry K."/>
            <person name="LaButti K."/>
            <person name="Morin E."/>
            <person name="Salamov A."/>
            <person name="Lipzen A."/>
            <person name="Mereny Z."/>
            <person name="Hegedus B."/>
            <person name="Baldrian P."/>
            <person name="Stursova M."/>
            <person name="Weitz H."/>
            <person name="Taylor A."/>
            <person name="Grigoriev I.V."/>
            <person name="Nagy L.G."/>
            <person name="Martin F."/>
            <person name="Kauserud H."/>
        </authorList>
    </citation>
    <scope>NUCLEOTIDE SEQUENCE</scope>
    <source>
        <strain evidence="10">9284</strain>
    </source>
</reference>
<evidence type="ECO:0000256" key="5">
    <source>
        <dbReference type="ARBA" id="ARBA00022833"/>
    </source>
</evidence>
<dbReference type="FunFam" id="3.30.160.60:FF:000100">
    <property type="entry name" value="Zinc finger 45-like"/>
    <property type="match status" value="1"/>
</dbReference>
<evidence type="ECO:0000256" key="8">
    <source>
        <dbReference type="SAM" id="MobiDB-lite"/>
    </source>
</evidence>
<sequence>SREKKHGCTMCHKRFDRPSTLKKHLLVHTGEKAFQCHICERRFGVMSNLNRHIRRCSLREVHTHGSAAAVPSPERSNGKRATSTTSNPAPPRKRRRRPPSPSRWVPASLRSLNLLTPETNSPCPCPLNPVSPARPRSMRNYDSDVSSSDELPYDEERDSWDENVALTPYVAGEWEKTRRLPGP</sequence>
<evidence type="ECO:0000256" key="1">
    <source>
        <dbReference type="ARBA" id="ARBA00004123"/>
    </source>
</evidence>
<feature type="non-terminal residue" evidence="10">
    <location>
        <position position="1"/>
    </location>
</feature>
<name>A0AAD7CKY2_9AGAR</name>
<dbReference type="GO" id="GO:0000981">
    <property type="term" value="F:DNA-binding transcription factor activity, RNA polymerase II-specific"/>
    <property type="evidence" value="ECO:0007669"/>
    <property type="project" value="TreeGrafter"/>
</dbReference>
<dbReference type="SMART" id="SM00355">
    <property type="entry name" value="ZnF_C2H2"/>
    <property type="match status" value="2"/>
</dbReference>
<feature type="compositionally biased region" description="Polar residues" evidence="8">
    <location>
        <begin position="110"/>
        <end position="122"/>
    </location>
</feature>
<dbReference type="Proteomes" id="UP001221142">
    <property type="component" value="Unassembled WGS sequence"/>
</dbReference>
<keyword evidence="5" id="KW-0862">Zinc</keyword>
<evidence type="ECO:0000256" key="4">
    <source>
        <dbReference type="ARBA" id="ARBA00022771"/>
    </source>
</evidence>
<dbReference type="Gene3D" id="3.30.160.60">
    <property type="entry name" value="Classic Zinc Finger"/>
    <property type="match status" value="2"/>
</dbReference>
<evidence type="ECO:0000313" key="10">
    <source>
        <dbReference type="EMBL" id="KAJ7651092.1"/>
    </source>
</evidence>
<evidence type="ECO:0000256" key="3">
    <source>
        <dbReference type="ARBA" id="ARBA00022737"/>
    </source>
</evidence>
<dbReference type="PROSITE" id="PS00028">
    <property type="entry name" value="ZINC_FINGER_C2H2_1"/>
    <property type="match status" value="1"/>
</dbReference>
<dbReference type="PROSITE" id="PS50157">
    <property type="entry name" value="ZINC_FINGER_C2H2_2"/>
    <property type="match status" value="2"/>
</dbReference>
<dbReference type="PANTHER" id="PTHR24394:SF29">
    <property type="entry name" value="MYONEURIN"/>
    <property type="match status" value="1"/>
</dbReference>
<evidence type="ECO:0000256" key="6">
    <source>
        <dbReference type="ARBA" id="ARBA00023242"/>
    </source>
</evidence>
<keyword evidence="4 7" id="KW-0863">Zinc-finger</keyword>
<feature type="domain" description="C2H2-type" evidence="9">
    <location>
        <begin position="34"/>
        <end position="67"/>
    </location>
</feature>